<name>A0A0A8Y3K1_ARUDO</name>
<reference evidence="1" key="1">
    <citation type="submission" date="2014-09" db="EMBL/GenBank/DDBJ databases">
        <authorList>
            <person name="Magalhaes I.L.F."/>
            <person name="Oliveira U."/>
            <person name="Santos F.R."/>
            <person name="Vidigal T.H.D.A."/>
            <person name="Brescovit A.D."/>
            <person name="Santos A.J."/>
        </authorList>
    </citation>
    <scope>NUCLEOTIDE SEQUENCE</scope>
    <source>
        <tissue evidence="1">Shoot tissue taken approximately 20 cm above the soil surface</tissue>
    </source>
</reference>
<protein>
    <submittedName>
        <fullName evidence="1">Uncharacterized protein</fullName>
    </submittedName>
</protein>
<proteinExistence type="predicted"/>
<accession>A0A0A8Y3K1</accession>
<sequence length="60" mass="6764">MFKTLVAVHADDIERLAARARLGGELGMRWLRRGRSQSPLMPLLPPRLVIVSSAVERGRR</sequence>
<dbReference type="EMBL" id="GBRH01277496">
    <property type="protein sequence ID" value="JAD20399.1"/>
    <property type="molecule type" value="Transcribed_RNA"/>
</dbReference>
<reference evidence="1" key="2">
    <citation type="journal article" date="2015" name="Data Brief">
        <title>Shoot transcriptome of the giant reed, Arundo donax.</title>
        <authorList>
            <person name="Barrero R.A."/>
            <person name="Guerrero F.D."/>
            <person name="Moolhuijzen P."/>
            <person name="Goolsby J.A."/>
            <person name="Tidwell J."/>
            <person name="Bellgard S.E."/>
            <person name="Bellgard M.I."/>
        </authorList>
    </citation>
    <scope>NUCLEOTIDE SEQUENCE</scope>
    <source>
        <tissue evidence="1">Shoot tissue taken approximately 20 cm above the soil surface</tissue>
    </source>
</reference>
<dbReference type="AlphaFoldDB" id="A0A0A8Y3K1"/>
<evidence type="ECO:0000313" key="1">
    <source>
        <dbReference type="EMBL" id="JAD20399.1"/>
    </source>
</evidence>
<organism evidence="1">
    <name type="scientific">Arundo donax</name>
    <name type="common">Giant reed</name>
    <name type="synonym">Donax arundinaceus</name>
    <dbReference type="NCBI Taxonomy" id="35708"/>
    <lineage>
        <taxon>Eukaryota</taxon>
        <taxon>Viridiplantae</taxon>
        <taxon>Streptophyta</taxon>
        <taxon>Embryophyta</taxon>
        <taxon>Tracheophyta</taxon>
        <taxon>Spermatophyta</taxon>
        <taxon>Magnoliopsida</taxon>
        <taxon>Liliopsida</taxon>
        <taxon>Poales</taxon>
        <taxon>Poaceae</taxon>
        <taxon>PACMAD clade</taxon>
        <taxon>Arundinoideae</taxon>
        <taxon>Arundineae</taxon>
        <taxon>Arundo</taxon>
    </lineage>
</organism>